<feature type="compositionally biased region" description="Polar residues" evidence="1">
    <location>
        <begin position="362"/>
        <end position="373"/>
    </location>
</feature>
<dbReference type="STRING" id="105984.A0A427XFP6"/>
<evidence type="ECO:0000313" key="4">
    <source>
        <dbReference type="Proteomes" id="UP000279236"/>
    </source>
</evidence>
<dbReference type="RefSeq" id="XP_028472888.1">
    <property type="nucleotide sequence ID" value="XM_028618521.1"/>
</dbReference>
<feature type="region of interest" description="Disordered" evidence="1">
    <location>
        <begin position="835"/>
        <end position="936"/>
    </location>
</feature>
<dbReference type="SMART" id="SM00128">
    <property type="entry name" value="IPPc"/>
    <property type="match status" value="1"/>
</dbReference>
<feature type="compositionally biased region" description="Low complexity" evidence="1">
    <location>
        <begin position="1278"/>
        <end position="1321"/>
    </location>
</feature>
<dbReference type="Proteomes" id="UP000279236">
    <property type="component" value="Unassembled WGS sequence"/>
</dbReference>
<sequence length="1453" mass="154797">MTAVPQPFAQAPTPTSALLMPVAEAPPPLPPKDTSGAALLDSSIDARRSMTADPSTPPGLGAATTPTATLPPNANVHANTLAEPTLALPQSQSLLYPHQQQHHPNLTSRLSALFHAGPGQHAVPAMSSTTVPDSPGPVVPGVDGLDMVTFKDRNALKVLVVTWNMGDALPKGDLSVLLGDVPTYVADEYQADPSSGLPLLPIENVHPYHVIVFAAQECPTPSGVPRGLGAGLMKGKGVGLQWNDQAIKKEGVGAKEGSKEVLKDAKEGDKDEKKREGTGDEVTRPKPLRQDSEKDLRQNSKEGKVTGVLDSLKVKEGLKESLKQSLGTLDTLGLTDRKDDNGSPAPLSDRKKLERLRETYDMGSSSPIRMTSPLSDERLFSPATVEHRVPAGPKGWSAMLEEWLCAGPPRPATPETSPGSSDQTPAAPTSPSKQPKPLHKTSGGSKPIGIPMPPVAALVTPSPIHTMHARATPVARSFEPSSIATNSVFGTSAATDSSFGAPSAAPPGTSVMSSNGGFLAPPADFNHPGLTRSLSQRSITRSPSDQGLELPAPPKCIREPGAGPYVNVAKERLLGLYMSVFVHKGCENLVRGVDKDFVTTGLAGGRFGNKGGIGISLHLGEKRLLFINAHLAAHTDRNDARLANIAKIKGSLDLNCFLPAEDPRATMPDLTDRFDSSFWCGDLNFRVDITRQHADWLLKQNKYQEALAWDQLRKAMEDPRHTPLPGFYEAPITFMPTFKYDVWKSVRATNRDMRRSIRRRKAVDRHERSSSEINPATLQGVPEGAECDLLEEPEYSGSDVGDVTHDHGAPPCMPGVSPEMGTNELPQHEMFPDAESVRSSVYLDDPPFSQDGGDELAPSGQSIRSTASASALRSPASTATVATTGTGVSTGRPKPSLKEKSRKLLNILRLGNGRPLSRSAPRTGTPADSARRTSTSSFRSFVLSEDGVSTVLSDDATPPVHPLDDPLGAVVGLGLGEGSPQGVTNVANGHAHFVPGADANGHTHVPGSHPHHLMPGAPNGSALGTSVKSEHSGGGHARRPSSSSVRLLSSPPRRHISLRRRSPSMRSNHTENEEADDFDDTKDNRVGVYDSSKKQRIPSWCDRVLFKSHIIPDDDVILDEDDEDDDDDSSRGNGRLYRLTHVFSNFGSTLRKRSMTWDESLPRPDLPPAPDTPPTAPPTSVLINPDSVPPTPVPNARATFVSESPDRIPNYGPLNNGGDSLSQSPPGPAASQFPNRSRSVTFDGPQPSTPQRTPIEGNNDVPSPLMRPRVGTSVSIDSAASRSPTAATGTSPSATSVLGLNRRVSSASRRGSVSSRRGSIGSRRKSADPAHPTAYMPQLTHARTTGHSLDDYHQHRFTDPNLHAVPTGPRAQGSGLFSKLLRNLPGKLASRVSLFHGSDAGHGADGGDLLAPRRHLAGEVRVLHYGTIDDAGMRQLEGRSDHRPAIFAAAVYV</sequence>
<dbReference type="GeneID" id="39587342"/>
<feature type="region of interest" description="Disordered" evidence="1">
    <location>
        <begin position="998"/>
        <end position="1083"/>
    </location>
</feature>
<organism evidence="3 4">
    <name type="scientific">Apiotrichum porosum</name>
    <dbReference type="NCBI Taxonomy" id="105984"/>
    <lineage>
        <taxon>Eukaryota</taxon>
        <taxon>Fungi</taxon>
        <taxon>Dikarya</taxon>
        <taxon>Basidiomycota</taxon>
        <taxon>Agaricomycotina</taxon>
        <taxon>Tremellomycetes</taxon>
        <taxon>Trichosporonales</taxon>
        <taxon>Trichosporonaceae</taxon>
        <taxon>Apiotrichum</taxon>
    </lineage>
</organism>
<feature type="region of interest" description="Disordered" evidence="1">
    <location>
        <begin position="494"/>
        <end position="556"/>
    </location>
</feature>
<evidence type="ECO:0000256" key="1">
    <source>
        <dbReference type="SAM" id="MobiDB-lite"/>
    </source>
</evidence>
<dbReference type="PANTHER" id="PTHR11200:SF275">
    <property type="entry name" value="LD06095P"/>
    <property type="match status" value="1"/>
</dbReference>
<feature type="compositionally biased region" description="Polar residues" evidence="1">
    <location>
        <begin position="859"/>
        <end position="871"/>
    </location>
</feature>
<dbReference type="PANTHER" id="PTHR11200">
    <property type="entry name" value="INOSITOL 5-PHOSPHATASE"/>
    <property type="match status" value="1"/>
</dbReference>
<name>A0A427XFP6_9TREE</name>
<feature type="region of interest" description="Disordered" evidence="1">
    <location>
        <begin position="1"/>
        <end position="75"/>
    </location>
</feature>
<evidence type="ECO:0000313" key="3">
    <source>
        <dbReference type="EMBL" id="RSH77741.1"/>
    </source>
</evidence>
<dbReference type="InterPro" id="IPR036691">
    <property type="entry name" value="Endo/exonu/phosph_ase_sf"/>
</dbReference>
<feature type="compositionally biased region" description="Low complexity" evidence="1">
    <location>
        <begin position="1040"/>
        <end position="1051"/>
    </location>
</feature>
<feature type="compositionally biased region" description="Polar residues" evidence="1">
    <location>
        <begin position="414"/>
        <end position="433"/>
    </location>
</feature>
<dbReference type="GO" id="GO:0046856">
    <property type="term" value="P:phosphatidylinositol dephosphorylation"/>
    <property type="evidence" value="ECO:0007669"/>
    <property type="project" value="InterPro"/>
</dbReference>
<dbReference type="GO" id="GO:0004439">
    <property type="term" value="F:phosphatidylinositol-4,5-bisphosphate 5-phosphatase activity"/>
    <property type="evidence" value="ECO:0007669"/>
    <property type="project" value="TreeGrafter"/>
</dbReference>
<dbReference type="Pfam" id="PF22669">
    <property type="entry name" value="Exo_endo_phos2"/>
    <property type="match status" value="1"/>
</dbReference>
<feature type="compositionally biased region" description="Pro residues" evidence="1">
    <location>
        <begin position="1164"/>
        <end position="1177"/>
    </location>
</feature>
<dbReference type="InterPro" id="IPR000300">
    <property type="entry name" value="IPPc"/>
</dbReference>
<feature type="region of interest" description="Disordered" evidence="1">
    <location>
        <begin position="758"/>
        <end position="779"/>
    </location>
</feature>
<feature type="compositionally biased region" description="Polar residues" evidence="1">
    <location>
        <begin position="532"/>
        <end position="545"/>
    </location>
</feature>
<dbReference type="OrthoDB" id="405996at2759"/>
<accession>A0A427XFP6</accession>
<keyword evidence="4" id="KW-1185">Reference proteome</keyword>
<feature type="compositionally biased region" description="Basic residues" evidence="1">
    <location>
        <begin position="1052"/>
        <end position="1063"/>
    </location>
</feature>
<evidence type="ECO:0000259" key="2">
    <source>
        <dbReference type="SMART" id="SM00128"/>
    </source>
</evidence>
<feature type="region of interest" description="Disordered" evidence="1">
    <location>
        <begin position="332"/>
        <end position="373"/>
    </location>
</feature>
<feature type="compositionally biased region" description="Low complexity" evidence="1">
    <location>
        <begin position="876"/>
        <end position="891"/>
    </location>
</feature>
<dbReference type="EMBL" id="RSCE01000014">
    <property type="protein sequence ID" value="RSH77741.1"/>
    <property type="molecule type" value="Genomic_DNA"/>
</dbReference>
<protein>
    <recommendedName>
        <fullName evidence="2">Inositol polyphosphate-related phosphatase domain-containing protein</fullName>
    </recommendedName>
</protein>
<feature type="domain" description="Inositol polyphosphate-related phosphatase" evidence="2">
    <location>
        <begin position="484"/>
        <end position="785"/>
    </location>
</feature>
<feature type="region of interest" description="Disordered" evidence="1">
    <location>
        <begin position="406"/>
        <end position="454"/>
    </location>
</feature>
<proteinExistence type="predicted"/>
<dbReference type="InterPro" id="IPR046985">
    <property type="entry name" value="IP5"/>
</dbReference>
<comment type="caution">
    <text evidence="3">The sequence shown here is derived from an EMBL/GenBank/DDBJ whole genome shotgun (WGS) entry which is preliminary data.</text>
</comment>
<reference evidence="3 4" key="1">
    <citation type="submission" date="2018-11" db="EMBL/GenBank/DDBJ databases">
        <title>Genome sequence of Apiotrichum porosum DSM 27194.</title>
        <authorList>
            <person name="Aliyu H."/>
            <person name="Gorte O."/>
            <person name="Ochsenreither K."/>
        </authorList>
    </citation>
    <scope>NUCLEOTIDE SEQUENCE [LARGE SCALE GENOMIC DNA]</scope>
    <source>
        <strain evidence="3 4">DSM 27194</strain>
    </source>
</reference>
<dbReference type="Gene3D" id="3.60.10.10">
    <property type="entry name" value="Endonuclease/exonuclease/phosphatase"/>
    <property type="match status" value="2"/>
</dbReference>
<feature type="compositionally biased region" description="Low complexity" evidence="1">
    <location>
        <begin position="58"/>
        <end position="75"/>
    </location>
</feature>
<feature type="compositionally biased region" description="Basic and acidic residues" evidence="1">
    <location>
        <begin position="348"/>
        <end position="360"/>
    </location>
</feature>
<gene>
    <name evidence="3" type="ORF">EHS24_002799</name>
</gene>
<feature type="region of interest" description="Disordered" evidence="1">
    <location>
        <begin position="251"/>
        <end position="303"/>
    </location>
</feature>
<dbReference type="SUPFAM" id="SSF56219">
    <property type="entry name" value="DNase I-like"/>
    <property type="match status" value="1"/>
</dbReference>
<feature type="region of interest" description="Disordered" evidence="1">
    <location>
        <begin position="1155"/>
        <end position="1338"/>
    </location>
</feature>